<dbReference type="Pfam" id="PF02556">
    <property type="entry name" value="SecB"/>
    <property type="match status" value="1"/>
</dbReference>
<keyword evidence="8" id="KW-1185">Reference proteome</keyword>
<dbReference type="GO" id="GO:0051082">
    <property type="term" value="F:unfolded protein binding"/>
    <property type="evidence" value="ECO:0007669"/>
    <property type="project" value="InterPro"/>
</dbReference>
<dbReference type="SUPFAM" id="SSF54611">
    <property type="entry name" value="SecB-like"/>
    <property type="match status" value="1"/>
</dbReference>
<dbReference type="InterPro" id="IPR035958">
    <property type="entry name" value="SecB-like_sf"/>
</dbReference>
<name>A0A2U2BWH0_9PROT</name>
<dbReference type="HAMAP" id="MF_00821">
    <property type="entry name" value="SecB"/>
    <property type="match status" value="1"/>
</dbReference>
<accession>A0A2U2BWH0</accession>
<dbReference type="InterPro" id="IPR003708">
    <property type="entry name" value="SecB"/>
</dbReference>
<evidence type="ECO:0000256" key="6">
    <source>
        <dbReference type="HAMAP-Rule" id="MF_00821"/>
    </source>
</evidence>
<dbReference type="RefSeq" id="WP_109251641.1">
    <property type="nucleotide sequence ID" value="NZ_QEXV01000001.1"/>
</dbReference>
<comment type="caution">
    <text evidence="7">The sequence shown here is derived from an EMBL/GenBank/DDBJ whole genome shotgun (WGS) entry which is preliminary data.</text>
</comment>
<dbReference type="OrthoDB" id="9795145at2"/>
<dbReference type="EMBL" id="QEXV01000001">
    <property type="protein sequence ID" value="PWE18366.1"/>
    <property type="molecule type" value="Genomic_DNA"/>
</dbReference>
<sequence>MTDAPESSDPNADVQPPQVRVVGQYIKDLSFENPGAPDTLRSSGQPEIDMAIDVRARGLGEDHYEVELHLSAKAGRQDTTMFIAELVYAGLFHIRNIDERARDAFLLIECPRILFPFARRILADATRDGGFPPLMLEPVDFAALYRQRLARQQQGEGGDAPAGGEA</sequence>
<proteinExistence type="inferred from homology"/>
<organism evidence="7 8">
    <name type="scientific">Marinicauda salina</name>
    <dbReference type="NCBI Taxonomy" id="2135793"/>
    <lineage>
        <taxon>Bacteria</taxon>
        <taxon>Pseudomonadati</taxon>
        <taxon>Pseudomonadota</taxon>
        <taxon>Alphaproteobacteria</taxon>
        <taxon>Maricaulales</taxon>
        <taxon>Maricaulaceae</taxon>
        <taxon>Marinicauda</taxon>
    </lineage>
</organism>
<protein>
    <recommendedName>
        <fullName evidence="6">Protein-export protein SecB</fullName>
    </recommendedName>
</protein>
<dbReference type="Gene3D" id="3.10.420.10">
    <property type="entry name" value="SecB-like"/>
    <property type="match status" value="1"/>
</dbReference>
<comment type="subunit">
    <text evidence="6">Homotetramer, a dimer of dimers. One homotetramer interacts with 1 SecA dimer.</text>
</comment>
<evidence type="ECO:0000256" key="4">
    <source>
        <dbReference type="ARBA" id="ARBA00023010"/>
    </source>
</evidence>
<keyword evidence="3 6" id="KW-0653">Protein transport</keyword>
<dbReference type="PANTHER" id="PTHR36918">
    <property type="match status" value="1"/>
</dbReference>
<evidence type="ECO:0000313" key="7">
    <source>
        <dbReference type="EMBL" id="PWE18366.1"/>
    </source>
</evidence>
<reference evidence="8" key="1">
    <citation type="submission" date="2018-05" db="EMBL/GenBank/DDBJ databases">
        <authorList>
            <person name="Liu B.-T."/>
        </authorList>
    </citation>
    <scope>NUCLEOTIDE SEQUENCE [LARGE SCALE GENOMIC DNA]</scope>
    <source>
        <strain evidence="8">WD6-1</strain>
    </source>
</reference>
<dbReference type="AlphaFoldDB" id="A0A2U2BWH0"/>
<evidence type="ECO:0000313" key="8">
    <source>
        <dbReference type="Proteomes" id="UP000245168"/>
    </source>
</evidence>
<keyword evidence="6" id="KW-0963">Cytoplasm</keyword>
<keyword evidence="2 6" id="KW-0813">Transport</keyword>
<comment type="similarity">
    <text evidence="1 6">Belongs to the SecB family.</text>
</comment>
<gene>
    <name evidence="6" type="primary">secB</name>
    <name evidence="7" type="ORF">DDZ18_01815</name>
</gene>
<evidence type="ECO:0000256" key="3">
    <source>
        <dbReference type="ARBA" id="ARBA00022927"/>
    </source>
</evidence>
<dbReference type="Proteomes" id="UP000245168">
    <property type="component" value="Unassembled WGS sequence"/>
</dbReference>
<dbReference type="PANTHER" id="PTHR36918:SF1">
    <property type="entry name" value="PROTEIN-EXPORT PROTEIN SECB"/>
    <property type="match status" value="1"/>
</dbReference>
<keyword evidence="5 6" id="KW-0143">Chaperone</keyword>
<evidence type="ECO:0000256" key="2">
    <source>
        <dbReference type="ARBA" id="ARBA00022448"/>
    </source>
</evidence>
<dbReference type="GO" id="GO:0006457">
    <property type="term" value="P:protein folding"/>
    <property type="evidence" value="ECO:0007669"/>
    <property type="project" value="UniProtKB-UniRule"/>
</dbReference>
<dbReference type="GO" id="GO:0051262">
    <property type="term" value="P:protein tetramerization"/>
    <property type="evidence" value="ECO:0007669"/>
    <property type="project" value="InterPro"/>
</dbReference>
<evidence type="ECO:0000256" key="5">
    <source>
        <dbReference type="ARBA" id="ARBA00023186"/>
    </source>
</evidence>
<keyword evidence="4 6" id="KW-0811">Translocation</keyword>
<comment type="function">
    <text evidence="6">One of the proteins required for the normal export of preproteins out of the cell cytoplasm. It is a molecular chaperone that binds to a subset of precursor proteins, maintaining them in a translocation-competent state. It also specifically binds to its receptor SecA.</text>
</comment>
<evidence type="ECO:0000256" key="1">
    <source>
        <dbReference type="ARBA" id="ARBA00009990"/>
    </source>
</evidence>
<dbReference type="NCBIfam" id="NF004392">
    <property type="entry name" value="PRK05751.1-3"/>
    <property type="match status" value="1"/>
</dbReference>
<dbReference type="GO" id="GO:0005737">
    <property type="term" value="C:cytoplasm"/>
    <property type="evidence" value="ECO:0007669"/>
    <property type="project" value="UniProtKB-SubCell"/>
</dbReference>
<dbReference type="GO" id="GO:0015031">
    <property type="term" value="P:protein transport"/>
    <property type="evidence" value="ECO:0007669"/>
    <property type="project" value="UniProtKB-UniRule"/>
</dbReference>
<dbReference type="NCBIfam" id="TIGR00809">
    <property type="entry name" value="secB"/>
    <property type="match status" value="1"/>
</dbReference>
<dbReference type="PRINTS" id="PR01594">
    <property type="entry name" value="SECBCHAPRONE"/>
</dbReference>
<comment type="subcellular location">
    <subcellularLocation>
        <location evidence="6">Cytoplasm</location>
    </subcellularLocation>
</comment>